<protein>
    <submittedName>
        <fullName evidence="1">Uncharacterized protein</fullName>
    </submittedName>
</protein>
<dbReference type="AlphaFoldDB" id="R9KVN3"/>
<evidence type="ECO:0000313" key="2">
    <source>
        <dbReference type="Proteomes" id="UP000014204"/>
    </source>
</evidence>
<organism evidence="1 2">
    <name type="scientific">Adlercreutzia caecimuris B7</name>
    <dbReference type="NCBI Taxonomy" id="1235794"/>
    <lineage>
        <taxon>Bacteria</taxon>
        <taxon>Bacillati</taxon>
        <taxon>Actinomycetota</taxon>
        <taxon>Coriobacteriia</taxon>
        <taxon>Eggerthellales</taxon>
        <taxon>Eggerthellaceae</taxon>
        <taxon>Adlercreutzia</taxon>
    </lineage>
</organism>
<proteinExistence type="predicted"/>
<name>R9KVN3_9ACTN</name>
<dbReference type="RefSeq" id="WP_016310242.1">
    <property type="nucleotide sequence ID" value="NZ_KE159646.1"/>
</dbReference>
<dbReference type="Proteomes" id="UP000014204">
    <property type="component" value="Unassembled WGS sequence"/>
</dbReference>
<comment type="caution">
    <text evidence="1">The sequence shown here is derived from an EMBL/GenBank/DDBJ whole genome shotgun (WGS) entry which is preliminary data.</text>
</comment>
<gene>
    <name evidence="1" type="ORF">C811_02063</name>
</gene>
<dbReference type="HOGENOM" id="CLU_2287082_0_0_11"/>
<accession>R9KVN3</accession>
<sequence length="101" mass="11267">MLENVGEVDLEFFMAVEDDGSVSTYETVATFHVEETDEDFIIFAEEGAQEGEELEVMVALYNPAEVVEGNAGMPLVTLYALENEEQAELVEAVLHDMMEEE</sequence>
<keyword evidence="2" id="KW-1185">Reference proteome</keyword>
<evidence type="ECO:0000313" key="1">
    <source>
        <dbReference type="EMBL" id="EOS50430.1"/>
    </source>
</evidence>
<dbReference type="EMBL" id="ASSY01000009">
    <property type="protein sequence ID" value="EOS50430.1"/>
    <property type="molecule type" value="Genomic_DNA"/>
</dbReference>
<dbReference type="GeneID" id="82191453"/>
<dbReference type="OrthoDB" id="9554013at2"/>
<reference evidence="1 2" key="1">
    <citation type="submission" date="2013-04" db="EMBL/GenBank/DDBJ databases">
        <title>The Genome Sequence of Enterorhabdus caecimuris B7.</title>
        <authorList>
            <consortium name="The Broad Institute Genomics Platform"/>
            <consortium name="The Broad Institute Genome Sequencing Center for Infectious Disease"/>
            <person name="Earl A."/>
            <person name="Xavier R."/>
            <person name="Elson C."/>
            <person name="Duck W."/>
            <person name="Walker B."/>
            <person name="Young S."/>
            <person name="Zeng Q."/>
            <person name="Gargeya S."/>
            <person name="Fitzgerald M."/>
            <person name="Haas B."/>
            <person name="Abouelleil A."/>
            <person name="Allen A.W."/>
            <person name="Alvarado L."/>
            <person name="Arachchi H.M."/>
            <person name="Berlin A.M."/>
            <person name="Chapman S.B."/>
            <person name="Gainer-Dewar J."/>
            <person name="Goldberg J."/>
            <person name="Griggs A."/>
            <person name="Gujja S."/>
            <person name="Hansen M."/>
            <person name="Howarth C."/>
            <person name="Imamovic A."/>
            <person name="Ireland A."/>
            <person name="Larimer J."/>
            <person name="McCowan C."/>
            <person name="Murphy C."/>
            <person name="Pearson M."/>
            <person name="Poon T.W."/>
            <person name="Priest M."/>
            <person name="Roberts A."/>
            <person name="Saif S."/>
            <person name="Shea T."/>
            <person name="Sisk P."/>
            <person name="Sykes S."/>
            <person name="Wortman J."/>
            <person name="Nusbaum C."/>
            <person name="Birren B."/>
        </authorList>
    </citation>
    <scope>NUCLEOTIDE SEQUENCE [LARGE SCALE GENOMIC DNA]</scope>
    <source>
        <strain evidence="1 2">B7</strain>
    </source>
</reference>